<dbReference type="GO" id="GO:0005886">
    <property type="term" value="C:plasma membrane"/>
    <property type="evidence" value="ECO:0007669"/>
    <property type="project" value="UniProtKB-SubCell"/>
</dbReference>
<comment type="similarity">
    <text evidence="7">Belongs to the binding-protein-dependent transport system permease family.</text>
</comment>
<dbReference type="PROSITE" id="PS50928">
    <property type="entry name" value="ABC_TM1"/>
    <property type="match status" value="1"/>
</dbReference>
<evidence type="ECO:0000256" key="7">
    <source>
        <dbReference type="RuleBase" id="RU363032"/>
    </source>
</evidence>
<feature type="transmembrane region" description="Helical" evidence="7">
    <location>
        <begin position="220"/>
        <end position="242"/>
    </location>
</feature>
<dbReference type="PANTHER" id="PTHR43227:SF8">
    <property type="entry name" value="DIACETYLCHITOBIOSE UPTAKE SYSTEM PERMEASE PROTEIN DASB"/>
    <property type="match status" value="1"/>
</dbReference>
<dbReference type="Proteomes" id="UP000638648">
    <property type="component" value="Unassembled WGS sequence"/>
</dbReference>
<dbReference type="InterPro" id="IPR035906">
    <property type="entry name" value="MetI-like_sf"/>
</dbReference>
<feature type="transmembrane region" description="Helical" evidence="7">
    <location>
        <begin position="126"/>
        <end position="148"/>
    </location>
</feature>
<dbReference type="Gene3D" id="1.10.3720.10">
    <property type="entry name" value="MetI-like"/>
    <property type="match status" value="1"/>
</dbReference>
<keyword evidence="5 7" id="KW-1133">Transmembrane helix</keyword>
<dbReference type="RefSeq" id="WP_192751708.1">
    <property type="nucleotide sequence ID" value="NZ_BAABJL010000040.1"/>
</dbReference>
<evidence type="ECO:0000256" key="5">
    <source>
        <dbReference type="ARBA" id="ARBA00022989"/>
    </source>
</evidence>
<keyword evidence="2 7" id="KW-0813">Transport</keyword>
<comment type="subcellular location">
    <subcellularLocation>
        <location evidence="1 7">Cell membrane</location>
        <topology evidence="1 7">Multi-pass membrane protein</topology>
    </subcellularLocation>
</comment>
<accession>A0A927N3B7</accession>
<keyword evidence="10" id="KW-1185">Reference proteome</keyword>
<keyword evidence="9" id="KW-0762">Sugar transport</keyword>
<feature type="transmembrane region" description="Helical" evidence="7">
    <location>
        <begin position="93"/>
        <end position="114"/>
    </location>
</feature>
<feature type="transmembrane region" description="Helical" evidence="7">
    <location>
        <begin position="175"/>
        <end position="199"/>
    </location>
</feature>
<dbReference type="InterPro" id="IPR000515">
    <property type="entry name" value="MetI-like"/>
</dbReference>
<evidence type="ECO:0000256" key="3">
    <source>
        <dbReference type="ARBA" id="ARBA00022475"/>
    </source>
</evidence>
<dbReference type="AlphaFoldDB" id="A0A927N3B7"/>
<name>A0A927N3B7_9ACTN</name>
<dbReference type="SUPFAM" id="SSF161098">
    <property type="entry name" value="MetI-like"/>
    <property type="match status" value="1"/>
</dbReference>
<keyword evidence="4 7" id="KW-0812">Transmembrane</keyword>
<protein>
    <submittedName>
        <fullName evidence="9">Multiple sugar transport system permease protein</fullName>
    </submittedName>
</protein>
<gene>
    <name evidence="9" type="ORF">HEB94_004673</name>
</gene>
<dbReference type="PANTHER" id="PTHR43227">
    <property type="entry name" value="BLL4140 PROTEIN"/>
    <property type="match status" value="1"/>
</dbReference>
<evidence type="ECO:0000256" key="2">
    <source>
        <dbReference type="ARBA" id="ARBA00022448"/>
    </source>
</evidence>
<evidence type="ECO:0000313" key="9">
    <source>
        <dbReference type="EMBL" id="MBE1607825.1"/>
    </source>
</evidence>
<keyword evidence="6 7" id="KW-0472">Membrane</keyword>
<dbReference type="EMBL" id="JADBEM010000001">
    <property type="protein sequence ID" value="MBE1607825.1"/>
    <property type="molecule type" value="Genomic_DNA"/>
</dbReference>
<dbReference type="InterPro" id="IPR050809">
    <property type="entry name" value="UgpAE/MalFG_permease"/>
</dbReference>
<feature type="domain" description="ABC transmembrane type-1" evidence="8">
    <location>
        <begin position="90"/>
        <end position="302"/>
    </location>
</feature>
<feature type="transmembrane region" description="Helical" evidence="7">
    <location>
        <begin position="25"/>
        <end position="50"/>
    </location>
</feature>
<evidence type="ECO:0000256" key="6">
    <source>
        <dbReference type="ARBA" id="ARBA00023136"/>
    </source>
</evidence>
<proteinExistence type="inferred from homology"/>
<organism evidence="9 10">
    <name type="scientific">Actinopolymorpha pittospori</name>
    <dbReference type="NCBI Taxonomy" id="648752"/>
    <lineage>
        <taxon>Bacteria</taxon>
        <taxon>Bacillati</taxon>
        <taxon>Actinomycetota</taxon>
        <taxon>Actinomycetes</taxon>
        <taxon>Propionibacteriales</taxon>
        <taxon>Actinopolymorphaceae</taxon>
        <taxon>Actinopolymorpha</taxon>
    </lineage>
</organism>
<evidence type="ECO:0000256" key="4">
    <source>
        <dbReference type="ARBA" id="ARBA00022692"/>
    </source>
</evidence>
<sequence length="316" mass="33906">MSTLVNKDTVPRASRRRFHASGRPWVPYVFVAPFVVLFILFLIAPIGVAIGNSLLAQKASGLGFGGVETIFAGFDNYLRALRDHDFVVGFGRVLLYGLVQIPVMMVIAAALALLFDTGLVRGTRFFQFAVFLPYAVPGVIAALLWGFLYQPSVSPVVQGLAKIGIHANFLAPGSVLWSIANVATWSTVGINMIILFAALQGVPREIYEAARIDGAGEVRIALGIKLPMIAPAVLLTTLSSIIGTLQLFNEPQVLKSITSTISSDYTPNMAVYAATTLDRNPHLGSAMAVLLGLVTLVLSVIVLRITRRRNGVTDGN</sequence>
<dbReference type="GO" id="GO:0055085">
    <property type="term" value="P:transmembrane transport"/>
    <property type="evidence" value="ECO:0007669"/>
    <property type="project" value="InterPro"/>
</dbReference>
<evidence type="ECO:0000256" key="1">
    <source>
        <dbReference type="ARBA" id="ARBA00004651"/>
    </source>
</evidence>
<evidence type="ECO:0000313" key="10">
    <source>
        <dbReference type="Proteomes" id="UP000638648"/>
    </source>
</evidence>
<evidence type="ECO:0000259" key="8">
    <source>
        <dbReference type="PROSITE" id="PS50928"/>
    </source>
</evidence>
<feature type="transmembrane region" description="Helical" evidence="7">
    <location>
        <begin position="283"/>
        <end position="303"/>
    </location>
</feature>
<keyword evidence="3" id="KW-1003">Cell membrane</keyword>
<reference evidence="9" key="1">
    <citation type="submission" date="2020-10" db="EMBL/GenBank/DDBJ databases">
        <title>Sequencing the genomes of 1000 actinobacteria strains.</title>
        <authorList>
            <person name="Klenk H.-P."/>
        </authorList>
    </citation>
    <scope>NUCLEOTIDE SEQUENCE</scope>
    <source>
        <strain evidence="9">DSM 45354</strain>
    </source>
</reference>
<dbReference type="CDD" id="cd06261">
    <property type="entry name" value="TM_PBP2"/>
    <property type="match status" value="1"/>
</dbReference>
<dbReference type="Pfam" id="PF00528">
    <property type="entry name" value="BPD_transp_1"/>
    <property type="match status" value="1"/>
</dbReference>
<comment type="caution">
    <text evidence="9">The sequence shown here is derived from an EMBL/GenBank/DDBJ whole genome shotgun (WGS) entry which is preliminary data.</text>
</comment>